<evidence type="ECO:0000313" key="9">
    <source>
        <dbReference type="Proteomes" id="UP000229730"/>
    </source>
</evidence>
<evidence type="ECO:0000256" key="5">
    <source>
        <dbReference type="ARBA" id="ARBA00023002"/>
    </source>
</evidence>
<dbReference type="Proteomes" id="UP000229730">
    <property type="component" value="Unassembled WGS sequence"/>
</dbReference>
<keyword evidence="4" id="KW-0274">FAD</keyword>
<proteinExistence type="inferred from homology"/>
<dbReference type="InterPro" id="IPR051473">
    <property type="entry name" value="P2Ox-like"/>
</dbReference>
<dbReference type="GO" id="GO:0050660">
    <property type="term" value="F:flavin adenine dinucleotide binding"/>
    <property type="evidence" value="ECO:0007669"/>
    <property type="project" value="InterPro"/>
</dbReference>
<protein>
    <submittedName>
        <fullName evidence="8">GMC family oxidoreductase</fullName>
    </submittedName>
</protein>
<comment type="similarity">
    <text evidence="2">Belongs to the GMC oxidoreductase family.</text>
</comment>
<keyword evidence="9" id="KW-1185">Reference proteome</keyword>
<comment type="caution">
    <text evidence="8">The sequence shown here is derived from an EMBL/GenBank/DDBJ whole genome shotgun (WGS) entry which is preliminary data.</text>
</comment>
<keyword evidence="3" id="KW-0285">Flavoprotein</keyword>
<keyword evidence="5" id="KW-0560">Oxidoreductase</keyword>
<evidence type="ECO:0000313" key="8">
    <source>
        <dbReference type="EMBL" id="PHZ86617.1"/>
    </source>
</evidence>
<dbReference type="InterPro" id="IPR000172">
    <property type="entry name" value="GMC_OxRdtase_N"/>
</dbReference>
<evidence type="ECO:0000256" key="3">
    <source>
        <dbReference type="ARBA" id="ARBA00022630"/>
    </source>
</evidence>
<feature type="domain" description="Glucose-methanol-choline oxidoreductase N-terminal" evidence="6">
    <location>
        <begin position="99"/>
        <end position="340"/>
    </location>
</feature>
<sequence length="565" mass="63763">MSEEFEVIVVGSGMSGGWAAKEFTEKGFKTLLLERGRPVEHGADYIGEGLDPWDMKFRDKVDRKLADRDYPIQKQCYAFKESTKHFFVKDTDYPYETPKENPFLWIRGDHLGGRSLQWHRQSYRLGDLDFEANKKDGHGTDWPIRYKDIAKWYDHVEVFAGISGSIEGLPQLPDGQFLPPIEMNCVEKELQGKFKETYEDRRLIIGRCAHLTAPQKVHTDLGRGTCQSRNQCQRGCSFGAYFSSQSATLPAAERTGNLTTVTHAIVERVLYDAKSRKATGVRVIDAQTKEVRDYRARVIFLCASTFGTTQILLNSTSEAFPRGFANSSDAVGRYLMDHLCAIGAVGEYPGFEDHYYLGRRPTGIYIPRFKNLRAQTEDYVRGFGYQGDAWRDSWRAGLARPGFGADFKESFKTPGPWKFALEAYGEMLPRADNRVTLHPTKTDKFGLPQLHIDCSYGENDKKMQKDMLTTTVDMLKELGLQNVKGYSDNEIPGLAIHEMGTARMGRDPRTSVLNGYNQCHDVDNVFITDGSAMASSACQNPSLTYMALTARAVDYASRQMQANLL</sequence>
<gene>
    <name evidence="8" type="ORF">CRD36_01700</name>
</gene>
<dbReference type="Pfam" id="PF05199">
    <property type="entry name" value="GMC_oxred_C"/>
    <property type="match status" value="1"/>
</dbReference>
<evidence type="ECO:0000259" key="7">
    <source>
        <dbReference type="Pfam" id="PF05199"/>
    </source>
</evidence>
<dbReference type="OrthoDB" id="9798604at2"/>
<dbReference type="Pfam" id="PF00732">
    <property type="entry name" value="GMC_oxred_N"/>
    <property type="match status" value="1"/>
</dbReference>
<evidence type="ECO:0000256" key="4">
    <source>
        <dbReference type="ARBA" id="ARBA00022827"/>
    </source>
</evidence>
<dbReference type="InterPro" id="IPR036188">
    <property type="entry name" value="FAD/NAD-bd_sf"/>
</dbReference>
<dbReference type="EMBL" id="PDEM01000007">
    <property type="protein sequence ID" value="PHZ86617.1"/>
    <property type="molecule type" value="Genomic_DNA"/>
</dbReference>
<feature type="domain" description="Glucose-methanol-choline oxidoreductase C-terminal" evidence="7">
    <location>
        <begin position="429"/>
        <end position="548"/>
    </location>
</feature>
<organism evidence="8 9">
    <name type="scientific">Paremcibacter congregatus</name>
    <dbReference type="NCBI Taxonomy" id="2043170"/>
    <lineage>
        <taxon>Bacteria</taxon>
        <taxon>Pseudomonadati</taxon>
        <taxon>Pseudomonadota</taxon>
        <taxon>Alphaproteobacteria</taxon>
        <taxon>Emcibacterales</taxon>
        <taxon>Emcibacteraceae</taxon>
        <taxon>Paremcibacter</taxon>
    </lineage>
</organism>
<dbReference type="SUPFAM" id="SSF54373">
    <property type="entry name" value="FAD-linked reductases, C-terminal domain"/>
    <property type="match status" value="1"/>
</dbReference>
<evidence type="ECO:0000256" key="2">
    <source>
        <dbReference type="ARBA" id="ARBA00010790"/>
    </source>
</evidence>
<dbReference type="AlphaFoldDB" id="A0A2G4YW99"/>
<reference evidence="8 9" key="1">
    <citation type="submission" date="2017-10" db="EMBL/GenBank/DDBJ databases">
        <title>Frigbacter circumglobatus gen. nov. sp. nov., isolated from sediment cultured in situ.</title>
        <authorList>
            <person name="Zhao Z."/>
        </authorList>
    </citation>
    <scope>NUCLEOTIDE SEQUENCE [LARGE SCALE GENOMIC DNA]</scope>
    <source>
        <strain evidence="8 9">ZYL</strain>
    </source>
</reference>
<dbReference type="InterPro" id="IPR007867">
    <property type="entry name" value="GMC_OxRtase_C"/>
</dbReference>
<evidence type="ECO:0000259" key="6">
    <source>
        <dbReference type="Pfam" id="PF00732"/>
    </source>
</evidence>
<name>A0A2G4YW99_9PROT</name>
<dbReference type="InParanoid" id="A0A2G4YW99"/>
<evidence type="ECO:0000256" key="1">
    <source>
        <dbReference type="ARBA" id="ARBA00001974"/>
    </source>
</evidence>
<dbReference type="GO" id="GO:0016614">
    <property type="term" value="F:oxidoreductase activity, acting on CH-OH group of donors"/>
    <property type="evidence" value="ECO:0007669"/>
    <property type="project" value="InterPro"/>
</dbReference>
<accession>A0A2G4YW99</accession>
<dbReference type="SUPFAM" id="SSF51905">
    <property type="entry name" value="FAD/NAD(P)-binding domain"/>
    <property type="match status" value="1"/>
</dbReference>
<comment type="cofactor">
    <cofactor evidence="1">
        <name>FAD</name>
        <dbReference type="ChEBI" id="CHEBI:57692"/>
    </cofactor>
</comment>
<dbReference type="PANTHER" id="PTHR42784:SF1">
    <property type="entry name" value="PYRANOSE 2-OXIDASE"/>
    <property type="match status" value="1"/>
</dbReference>
<dbReference type="RefSeq" id="WP_099470993.1">
    <property type="nucleotide sequence ID" value="NZ_CP041025.1"/>
</dbReference>
<dbReference type="Gene3D" id="3.50.50.60">
    <property type="entry name" value="FAD/NAD(P)-binding domain"/>
    <property type="match status" value="2"/>
</dbReference>
<dbReference type="PANTHER" id="PTHR42784">
    <property type="entry name" value="PYRANOSE 2-OXIDASE"/>
    <property type="match status" value="1"/>
</dbReference>